<evidence type="ECO:0000259" key="18">
    <source>
        <dbReference type="PROSITE" id="PS50106"/>
    </source>
</evidence>
<dbReference type="FunFam" id="3.30.200.20:FF:001045">
    <property type="entry name" value="Microtubule-associated serine/threonine kinase 1a"/>
    <property type="match status" value="1"/>
</dbReference>
<keyword evidence="21" id="KW-1185">Reference proteome</keyword>
<dbReference type="GO" id="GO:0015630">
    <property type="term" value="C:microtubule cytoskeleton"/>
    <property type="evidence" value="ECO:0007669"/>
    <property type="project" value="TreeGrafter"/>
</dbReference>
<dbReference type="InterPro" id="IPR050236">
    <property type="entry name" value="Ser_Thr_kinase_AGC"/>
</dbReference>
<feature type="compositionally biased region" description="Polar residues" evidence="16">
    <location>
        <begin position="929"/>
        <end position="950"/>
    </location>
</feature>
<dbReference type="PANTHER" id="PTHR24356:SF136">
    <property type="entry name" value="MICROTUBULE-ASSOCIATED SERINE_THREONINE-PROTEIN KINASE 2"/>
    <property type="match status" value="1"/>
</dbReference>
<dbReference type="GO" id="GO:0004674">
    <property type="term" value="F:protein serine/threonine kinase activity"/>
    <property type="evidence" value="ECO:0007669"/>
    <property type="project" value="UniProtKB-KW"/>
</dbReference>
<dbReference type="Gene3D" id="1.20.1480.20">
    <property type="entry name" value="MAST3 pre-PK domain-like"/>
    <property type="match status" value="1"/>
</dbReference>
<proteinExistence type="inferred from homology"/>
<feature type="compositionally biased region" description="Low complexity" evidence="16">
    <location>
        <begin position="266"/>
        <end position="280"/>
    </location>
</feature>
<feature type="region of interest" description="Disordered" evidence="16">
    <location>
        <begin position="1"/>
        <end position="70"/>
    </location>
</feature>
<evidence type="ECO:0000256" key="6">
    <source>
        <dbReference type="ARBA" id="ARBA00022527"/>
    </source>
</evidence>
<feature type="compositionally biased region" description="Basic and acidic residues" evidence="16">
    <location>
        <begin position="1646"/>
        <end position="1655"/>
    </location>
</feature>
<dbReference type="Proteomes" id="UP000694427">
    <property type="component" value="Unplaced"/>
</dbReference>
<dbReference type="GO" id="GO:0000287">
    <property type="term" value="F:magnesium ion binding"/>
    <property type="evidence" value="ECO:0007669"/>
    <property type="project" value="InterPro"/>
</dbReference>
<dbReference type="SMART" id="SM00228">
    <property type="entry name" value="PDZ"/>
    <property type="match status" value="1"/>
</dbReference>
<feature type="region of interest" description="Disordered" evidence="16">
    <location>
        <begin position="994"/>
        <end position="1028"/>
    </location>
</feature>
<feature type="region of interest" description="Disordered" evidence="16">
    <location>
        <begin position="888"/>
        <end position="950"/>
    </location>
</feature>
<feature type="compositionally biased region" description="Low complexity" evidence="16">
    <location>
        <begin position="1507"/>
        <end position="1523"/>
    </location>
</feature>
<keyword evidence="7" id="KW-0597">Phosphoprotein</keyword>
<keyword evidence="10" id="KW-0547">Nucleotide-binding</keyword>
<feature type="compositionally biased region" description="Basic and acidic residues" evidence="16">
    <location>
        <begin position="1785"/>
        <end position="1794"/>
    </location>
</feature>
<feature type="region of interest" description="Disordered" evidence="16">
    <location>
        <begin position="115"/>
        <end position="233"/>
    </location>
</feature>
<feature type="region of interest" description="Disordered" evidence="16">
    <location>
        <begin position="804"/>
        <end position="833"/>
    </location>
</feature>
<evidence type="ECO:0000256" key="1">
    <source>
        <dbReference type="ARBA" id="ARBA00001946"/>
    </source>
</evidence>
<comment type="cofactor">
    <cofactor evidence="1">
        <name>Mg(2+)</name>
        <dbReference type="ChEBI" id="CHEBI:18420"/>
    </cofactor>
</comment>
<keyword evidence="6" id="KW-0723">Serine/threonine-protein kinase</keyword>
<keyword evidence="9" id="KW-0479">Metal-binding</keyword>
<dbReference type="InterPro" id="IPR000719">
    <property type="entry name" value="Prot_kinase_dom"/>
</dbReference>
<evidence type="ECO:0000259" key="19">
    <source>
        <dbReference type="PROSITE" id="PS51285"/>
    </source>
</evidence>
<dbReference type="Gene3D" id="2.30.42.10">
    <property type="match status" value="1"/>
</dbReference>
<protein>
    <recommendedName>
        <fullName evidence="4">non-specific serine/threonine protein kinase</fullName>
        <ecNumber evidence="4">2.7.11.1</ecNumber>
    </recommendedName>
</protein>
<keyword evidence="13" id="KW-0460">Magnesium</keyword>
<keyword evidence="8" id="KW-0808">Transferase</keyword>
<evidence type="ECO:0000313" key="20">
    <source>
        <dbReference type="Ensembl" id="ENSCCRP00010012736.1"/>
    </source>
</evidence>
<feature type="compositionally biased region" description="Basic and acidic residues" evidence="16">
    <location>
        <begin position="1361"/>
        <end position="1376"/>
    </location>
</feature>
<dbReference type="InterPro" id="IPR023142">
    <property type="entry name" value="MAST_pre-PK_dom_sf"/>
</dbReference>
<feature type="region of interest" description="Disordered" evidence="16">
    <location>
        <begin position="456"/>
        <end position="485"/>
    </location>
</feature>
<feature type="compositionally biased region" description="Low complexity" evidence="16">
    <location>
        <begin position="1217"/>
        <end position="1244"/>
    </location>
</feature>
<dbReference type="FunFam" id="1.20.1480.20:FF:000001">
    <property type="entry name" value="microtubule-associated serine/threonine-protein kinase 4 isoform X1"/>
    <property type="match status" value="1"/>
</dbReference>
<dbReference type="EC" id="2.7.11.1" evidence="4"/>
<feature type="compositionally biased region" description="Low complexity" evidence="16">
    <location>
        <begin position="1731"/>
        <end position="1746"/>
    </location>
</feature>
<dbReference type="InterPro" id="IPR036034">
    <property type="entry name" value="PDZ_sf"/>
</dbReference>
<dbReference type="GO" id="GO:0007010">
    <property type="term" value="P:cytoskeleton organization"/>
    <property type="evidence" value="ECO:0007669"/>
    <property type="project" value="TreeGrafter"/>
</dbReference>
<feature type="compositionally biased region" description="Low complexity" evidence="16">
    <location>
        <begin position="1179"/>
        <end position="1199"/>
    </location>
</feature>
<dbReference type="SUPFAM" id="SSF56112">
    <property type="entry name" value="Protein kinase-like (PK-like)"/>
    <property type="match status" value="1"/>
</dbReference>
<feature type="domain" description="PDZ" evidence="18">
    <location>
        <begin position="1038"/>
        <end position="1126"/>
    </location>
</feature>
<accession>A0A8C1GRL9</accession>
<dbReference type="Pfam" id="PF08926">
    <property type="entry name" value="DUF1908"/>
    <property type="match status" value="1"/>
</dbReference>
<feature type="compositionally biased region" description="Polar residues" evidence="16">
    <location>
        <begin position="1200"/>
        <end position="1211"/>
    </location>
</feature>
<evidence type="ECO:0000256" key="16">
    <source>
        <dbReference type="SAM" id="MobiDB-lite"/>
    </source>
</evidence>
<keyword evidence="5" id="KW-0963">Cytoplasm</keyword>
<feature type="domain" description="Protein kinase" evidence="17">
    <location>
        <begin position="487"/>
        <end position="731"/>
    </location>
</feature>
<dbReference type="FunFam" id="1.10.510.10:FF:000012">
    <property type="entry name" value="microtubule-associated serine/threonine-protein kinase 2 isoform X1"/>
    <property type="match status" value="1"/>
</dbReference>
<dbReference type="InterPro" id="IPR037711">
    <property type="entry name" value="MAST"/>
</dbReference>
<dbReference type="GO" id="GO:0035556">
    <property type="term" value="P:intracellular signal transduction"/>
    <property type="evidence" value="ECO:0007669"/>
    <property type="project" value="TreeGrafter"/>
</dbReference>
<feature type="compositionally biased region" description="Basic and acidic residues" evidence="16">
    <location>
        <begin position="1700"/>
        <end position="1730"/>
    </location>
</feature>
<evidence type="ECO:0000256" key="4">
    <source>
        <dbReference type="ARBA" id="ARBA00012513"/>
    </source>
</evidence>
<feature type="compositionally biased region" description="Basic and acidic residues" evidence="16">
    <location>
        <begin position="195"/>
        <end position="204"/>
    </location>
</feature>
<reference evidence="20" key="1">
    <citation type="submission" date="2025-08" db="UniProtKB">
        <authorList>
            <consortium name="Ensembl"/>
        </authorList>
    </citation>
    <scope>IDENTIFICATION</scope>
</reference>
<dbReference type="PROSITE" id="PS50106">
    <property type="entry name" value="PDZ"/>
    <property type="match status" value="1"/>
</dbReference>
<feature type="compositionally biased region" description="Polar residues" evidence="16">
    <location>
        <begin position="1534"/>
        <end position="1548"/>
    </location>
</feature>
<feature type="compositionally biased region" description="Basic and acidic residues" evidence="16">
    <location>
        <begin position="919"/>
        <end position="928"/>
    </location>
</feature>
<reference evidence="20" key="2">
    <citation type="submission" date="2025-09" db="UniProtKB">
        <authorList>
            <consortium name="Ensembl"/>
        </authorList>
    </citation>
    <scope>IDENTIFICATION</scope>
</reference>
<evidence type="ECO:0000256" key="12">
    <source>
        <dbReference type="ARBA" id="ARBA00022840"/>
    </source>
</evidence>
<name>A0A8C1GRL9_CYPCA</name>
<feature type="region of interest" description="Disordered" evidence="16">
    <location>
        <begin position="253"/>
        <end position="280"/>
    </location>
</feature>
<feature type="compositionally biased region" description="Polar residues" evidence="16">
    <location>
        <begin position="1747"/>
        <end position="1767"/>
    </location>
</feature>
<feature type="compositionally biased region" description="Basic residues" evidence="16">
    <location>
        <begin position="1138"/>
        <end position="1152"/>
    </location>
</feature>
<dbReference type="GO" id="GO:0005737">
    <property type="term" value="C:cytoplasm"/>
    <property type="evidence" value="ECO:0007669"/>
    <property type="project" value="UniProtKB-SubCell"/>
</dbReference>
<feature type="compositionally biased region" description="Acidic residues" evidence="16">
    <location>
        <begin position="1436"/>
        <end position="1448"/>
    </location>
</feature>
<evidence type="ECO:0000313" key="21">
    <source>
        <dbReference type="Proteomes" id="UP000694427"/>
    </source>
</evidence>
<dbReference type="Pfam" id="PF17820">
    <property type="entry name" value="PDZ_6"/>
    <property type="match status" value="1"/>
</dbReference>
<dbReference type="InterPro" id="IPR001478">
    <property type="entry name" value="PDZ"/>
</dbReference>
<comment type="similarity">
    <text evidence="3">Belongs to the protein kinase superfamily. AGC Ser/Thr protein kinase family.</text>
</comment>
<evidence type="ECO:0000256" key="13">
    <source>
        <dbReference type="ARBA" id="ARBA00022842"/>
    </source>
</evidence>
<dbReference type="SUPFAM" id="SSF50156">
    <property type="entry name" value="PDZ domain-like"/>
    <property type="match status" value="1"/>
</dbReference>
<dbReference type="PROSITE" id="PS51285">
    <property type="entry name" value="AGC_KINASE_CTER"/>
    <property type="match status" value="1"/>
</dbReference>
<comment type="catalytic activity">
    <reaction evidence="15">
        <text>L-seryl-[protein] + ATP = O-phospho-L-seryl-[protein] + ADP + H(+)</text>
        <dbReference type="Rhea" id="RHEA:17989"/>
        <dbReference type="Rhea" id="RHEA-COMP:9863"/>
        <dbReference type="Rhea" id="RHEA-COMP:11604"/>
        <dbReference type="ChEBI" id="CHEBI:15378"/>
        <dbReference type="ChEBI" id="CHEBI:29999"/>
        <dbReference type="ChEBI" id="CHEBI:30616"/>
        <dbReference type="ChEBI" id="CHEBI:83421"/>
        <dbReference type="ChEBI" id="CHEBI:456216"/>
        <dbReference type="EC" id="2.7.11.1"/>
    </reaction>
</comment>
<evidence type="ECO:0000256" key="7">
    <source>
        <dbReference type="ARBA" id="ARBA00022553"/>
    </source>
</evidence>
<dbReference type="Gene3D" id="3.30.200.20">
    <property type="entry name" value="Phosphorylase Kinase, domain 1"/>
    <property type="match status" value="2"/>
</dbReference>
<dbReference type="SUPFAM" id="SSF140482">
    <property type="entry name" value="MAST3 pre-PK domain-like"/>
    <property type="match status" value="1"/>
</dbReference>
<dbReference type="PANTHER" id="PTHR24356">
    <property type="entry name" value="SERINE/THREONINE-PROTEIN KINASE"/>
    <property type="match status" value="1"/>
</dbReference>
<evidence type="ECO:0000256" key="8">
    <source>
        <dbReference type="ARBA" id="ARBA00022679"/>
    </source>
</evidence>
<evidence type="ECO:0000256" key="5">
    <source>
        <dbReference type="ARBA" id="ARBA00022490"/>
    </source>
</evidence>
<dbReference type="GO" id="GO:0032502">
    <property type="term" value="P:developmental process"/>
    <property type="evidence" value="ECO:0007669"/>
    <property type="project" value="UniProtKB-ARBA"/>
</dbReference>
<feature type="compositionally biased region" description="Basic and acidic residues" evidence="16">
    <location>
        <begin position="1406"/>
        <end position="1435"/>
    </location>
</feature>
<feature type="compositionally biased region" description="Low complexity" evidence="16">
    <location>
        <begin position="1657"/>
        <end position="1671"/>
    </location>
</feature>
<dbReference type="InterPro" id="IPR041489">
    <property type="entry name" value="PDZ_6"/>
</dbReference>
<feature type="domain" description="AGC-kinase C-terminal" evidence="19">
    <location>
        <begin position="732"/>
        <end position="800"/>
    </location>
</feature>
<feature type="compositionally biased region" description="Low complexity" evidence="16">
    <location>
        <begin position="1332"/>
        <end position="1347"/>
    </location>
</feature>
<organism evidence="20 21">
    <name type="scientific">Cyprinus carpio</name>
    <name type="common">Common carp</name>
    <dbReference type="NCBI Taxonomy" id="7962"/>
    <lineage>
        <taxon>Eukaryota</taxon>
        <taxon>Metazoa</taxon>
        <taxon>Chordata</taxon>
        <taxon>Craniata</taxon>
        <taxon>Vertebrata</taxon>
        <taxon>Euteleostomi</taxon>
        <taxon>Actinopterygii</taxon>
        <taxon>Neopterygii</taxon>
        <taxon>Teleostei</taxon>
        <taxon>Ostariophysi</taxon>
        <taxon>Cypriniformes</taxon>
        <taxon>Cyprinidae</taxon>
        <taxon>Cyprininae</taxon>
        <taxon>Cyprinus</taxon>
    </lineage>
</organism>
<evidence type="ECO:0000256" key="15">
    <source>
        <dbReference type="ARBA" id="ARBA00048679"/>
    </source>
</evidence>
<evidence type="ECO:0000256" key="9">
    <source>
        <dbReference type="ARBA" id="ARBA00022723"/>
    </source>
</evidence>
<evidence type="ECO:0000256" key="2">
    <source>
        <dbReference type="ARBA" id="ARBA00004496"/>
    </source>
</evidence>
<dbReference type="InterPro" id="IPR015022">
    <property type="entry name" value="MAST_pre-PK_dom"/>
</dbReference>
<dbReference type="PROSITE" id="PS50011">
    <property type="entry name" value="PROTEIN_KINASE_DOM"/>
    <property type="match status" value="1"/>
</dbReference>
<dbReference type="InterPro" id="IPR011009">
    <property type="entry name" value="Kinase-like_dom_sf"/>
</dbReference>
<evidence type="ECO:0000256" key="3">
    <source>
        <dbReference type="ARBA" id="ARBA00009903"/>
    </source>
</evidence>
<feature type="compositionally biased region" description="Basic and acidic residues" evidence="16">
    <location>
        <begin position="1604"/>
        <end position="1616"/>
    </location>
</feature>
<feature type="compositionally biased region" description="Polar residues" evidence="16">
    <location>
        <begin position="209"/>
        <end position="220"/>
    </location>
</feature>
<evidence type="ECO:0000256" key="14">
    <source>
        <dbReference type="ARBA" id="ARBA00047899"/>
    </source>
</evidence>
<keyword evidence="12" id="KW-0067">ATP-binding</keyword>
<evidence type="ECO:0000259" key="17">
    <source>
        <dbReference type="PROSITE" id="PS50011"/>
    </source>
</evidence>
<feature type="region of interest" description="Disordered" evidence="16">
    <location>
        <begin position="1133"/>
        <end position="1827"/>
    </location>
</feature>
<feature type="compositionally biased region" description="Low complexity" evidence="16">
    <location>
        <begin position="221"/>
        <end position="230"/>
    </location>
</feature>
<evidence type="ECO:0000256" key="11">
    <source>
        <dbReference type="ARBA" id="ARBA00022777"/>
    </source>
</evidence>
<dbReference type="InterPro" id="IPR000961">
    <property type="entry name" value="AGC-kinase_C"/>
</dbReference>
<evidence type="ECO:0000256" key="10">
    <source>
        <dbReference type="ARBA" id="ARBA00022741"/>
    </source>
</evidence>
<dbReference type="CDD" id="cd23074">
    <property type="entry name" value="PDZ_MAST2"/>
    <property type="match status" value="1"/>
</dbReference>
<feature type="compositionally biased region" description="Basic and acidic residues" evidence="16">
    <location>
        <begin position="1550"/>
        <end position="1559"/>
    </location>
</feature>
<keyword evidence="11" id="KW-0418">Kinase</keyword>
<feature type="compositionally biased region" description="Polar residues" evidence="16">
    <location>
        <begin position="1775"/>
        <end position="1784"/>
    </location>
</feature>
<feature type="compositionally biased region" description="Low complexity" evidence="16">
    <location>
        <begin position="1279"/>
        <end position="1294"/>
    </location>
</feature>
<feature type="compositionally biased region" description="Low complexity" evidence="16">
    <location>
        <begin position="1806"/>
        <end position="1817"/>
    </location>
</feature>
<feature type="compositionally biased region" description="Basic and acidic residues" evidence="16">
    <location>
        <begin position="820"/>
        <end position="833"/>
    </location>
</feature>
<dbReference type="CDD" id="cd05609">
    <property type="entry name" value="STKc_MAST"/>
    <property type="match status" value="1"/>
</dbReference>
<feature type="compositionally biased region" description="Polar residues" evidence="16">
    <location>
        <begin position="137"/>
        <end position="154"/>
    </location>
</feature>
<feature type="compositionally biased region" description="Low complexity" evidence="16">
    <location>
        <begin position="1001"/>
        <end position="1028"/>
    </location>
</feature>
<sequence length="1827" mass="199947">MKGTESKNKRKLCTSEQQESSTEGKDEQELSAPPSLLFRKLSNPDLSPAAGKTKLQRQLSQDDTRARRSSMAGILTGKQLLPLSGSIHGGVSQLALQQHGGEPNNLVRMRSQSFGQSAPSLTAGQKELSLPRRGSFCRTSNRKSLIVTSSTSPTLPRPHSPLHGHPGSSPLDSPRNFSPNTAGHFSFVPARSHGHRADRTDGRRWSLASLPSSGYGTNTPSSTVSSSCSSQEKLHQLPFQPTADELHFLTKHFSSESITDEDGRRSPAMRPRSRSLSPGRSPILFDHEIVMMNHVYKERFPKATAQMEERLADFISSSTPDKVMPLADGVLSFIHHQVIELARDCLDKSREGLITSRYFYELQENLEKLHQDAHERSESGEVTFVTQLVKKLMIIIARPARLLECLEFDPEEFYHLLEAAEGHAKEGQGIKSDIPRYIISQLGLTRDPLEEMAHLSSYDSSNPETPETETDSTDPQPKTKAPREEDFETIKLISNGAYGAVFLVRHKETRQRFAMKKINKQNLILRNQIQQAFVERDILTFAENPFVVSMFCSFETRRHLCMVMEYVEGKKHLYNFGIKSGLFFNSLLITSMGHIKLTDFGLSKIGLMSLTTNLYEGHIEKDAREFLDKQVCGTPEYIAPEVILRQGYGKPVDWWAMGVILYEFLVGCAPFFGDTPEELFGQVISDEIIWPEGDEALPPDAQDLISKLLRQNPLERLGTGSAFEVKQHSFFTDLDWNSLLRQKAEFIPQLESEDDTSYFDTRSDRYHHVDSEEEDDTNDDDHLEIRQFSSCSPRFSKVYSSMERLSLHEEKRTPPPTKRSLSEEGGERIDSLSGLKSRDRSWLVGSPEILRKRLSVSESSHTESDSSPPLTVRRRCCSAIIEMPRFAISSEEDGGVGGRKTPVRGPRGEDLPQAIPELPVERELRLDESPTTPGSTSNISLAEGSENSTPKAISDLAARRARHRLLSGDTEKHTSRPVNKVIKSASATTLSLMIPSDHHGASPLASPMSPHSLSSNPSSRDSSPSRDFSPAICSVKPAIVIHRASKKYGFTLRAIRVYMGDTDIYTVHHMVWHVEDGGPAHEAGLREGDLITHVNGEPVHGLVHTEVVELILKSGSKVSISATPFENTSIKVGPARKTSYKSKMARRNKRTKTREGQDSKKRNSLFRKITKQATLLHTSRSLSSLNRSVSSGESVPGSPTHMSPRSPTQGGRSIPDSAHSVGGNSSQSSSPSSSVPNSPASSGQIRPSSLHGLAPKLQRQYRSPRRKSAGNIPLSPLARTPSPTPQNTSPPRQSFPVKLHSSPPLVRQISRPKSADPPRSPLLKRVQSAEKLAASLSSSSSSPSPSSTADKKLPVGASRKHSLDTSHSDFKKEMMQRDPGLQSLQESAKGPESGTGSLGLVPGKSKLKDKLSAIRQDRAERRESLQKQDAIHEVDSSEDETDEGSEDSQDGRRTSYVPPSHVLRPTTVMASPHTIRMGPAAPPTLGLMPSMAAPPGLPQPSRGLQIQCQSTTQSQTQTSTSPSVQAAAKPPEQNPTTSIIAQDSSSTLAEESKKKDSKAQDSQSTISPSPPQPSPLSSTFSTHGSAFTSVSKDPFIKPTTPPLDPRRSLKTSEPRSKTSGKMDLSTPSGVTRDIPFATTPTGGITKEMKEADNRKQAAAAAVASPSTASESGMDRVVSQLATVAKSVLGPVKLNIPGTKEASERTKDQRPQTDPTHPKIKECCLERRDSPDSLSPSAASGSQPPQLTESPSKQTSSKSDPVSTSQRSLVVPGTSKRPTAPNSQAGEEHQERPETLRSGTTPRPRSEAQSQAQAKSSSTISRDKSKTT</sequence>
<dbReference type="Gene3D" id="1.10.510.10">
    <property type="entry name" value="Transferase(Phosphotransferase) domain 1"/>
    <property type="match status" value="1"/>
</dbReference>
<dbReference type="FunFam" id="2.30.42.10:FF:000008">
    <property type="entry name" value="microtubule-associated serine/threonine-protein kinase 4 isoform X2"/>
    <property type="match status" value="1"/>
</dbReference>
<dbReference type="Ensembl" id="ENSCCRT00010013864.1">
    <property type="protein sequence ID" value="ENSCCRP00010012736.1"/>
    <property type="gene ID" value="ENSCCRG00010005347.1"/>
</dbReference>
<comment type="catalytic activity">
    <reaction evidence="14">
        <text>L-threonyl-[protein] + ATP = O-phospho-L-threonyl-[protein] + ADP + H(+)</text>
        <dbReference type="Rhea" id="RHEA:46608"/>
        <dbReference type="Rhea" id="RHEA-COMP:11060"/>
        <dbReference type="Rhea" id="RHEA-COMP:11605"/>
        <dbReference type="ChEBI" id="CHEBI:15378"/>
        <dbReference type="ChEBI" id="CHEBI:30013"/>
        <dbReference type="ChEBI" id="CHEBI:30616"/>
        <dbReference type="ChEBI" id="CHEBI:61977"/>
        <dbReference type="ChEBI" id="CHEBI:456216"/>
        <dbReference type="EC" id="2.7.11.1"/>
    </reaction>
</comment>
<comment type="subcellular location">
    <subcellularLocation>
        <location evidence="2">Cytoplasm</location>
    </subcellularLocation>
</comment>
<dbReference type="Pfam" id="PF00069">
    <property type="entry name" value="Pkinase"/>
    <property type="match status" value="2"/>
</dbReference>
<dbReference type="GO" id="GO:0005524">
    <property type="term" value="F:ATP binding"/>
    <property type="evidence" value="ECO:0007669"/>
    <property type="project" value="UniProtKB-KW"/>
</dbReference>